<gene>
    <name evidence="1" type="ORF">EVAR_95964_1</name>
</gene>
<name>A0A4C1V834_EUMVA</name>
<keyword evidence="2" id="KW-1185">Reference proteome</keyword>
<organism evidence="1 2">
    <name type="scientific">Eumeta variegata</name>
    <name type="common">Bagworm moth</name>
    <name type="synonym">Eumeta japonica</name>
    <dbReference type="NCBI Taxonomy" id="151549"/>
    <lineage>
        <taxon>Eukaryota</taxon>
        <taxon>Metazoa</taxon>
        <taxon>Ecdysozoa</taxon>
        <taxon>Arthropoda</taxon>
        <taxon>Hexapoda</taxon>
        <taxon>Insecta</taxon>
        <taxon>Pterygota</taxon>
        <taxon>Neoptera</taxon>
        <taxon>Endopterygota</taxon>
        <taxon>Lepidoptera</taxon>
        <taxon>Glossata</taxon>
        <taxon>Ditrysia</taxon>
        <taxon>Tineoidea</taxon>
        <taxon>Psychidae</taxon>
        <taxon>Oiketicinae</taxon>
        <taxon>Eumeta</taxon>
    </lineage>
</organism>
<proteinExistence type="predicted"/>
<comment type="caution">
    <text evidence="1">The sequence shown here is derived from an EMBL/GenBank/DDBJ whole genome shotgun (WGS) entry which is preliminary data.</text>
</comment>
<dbReference type="AlphaFoldDB" id="A0A4C1V834"/>
<reference evidence="1 2" key="1">
    <citation type="journal article" date="2019" name="Commun. Biol.">
        <title>The bagworm genome reveals a unique fibroin gene that provides high tensile strength.</title>
        <authorList>
            <person name="Kono N."/>
            <person name="Nakamura H."/>
            <person name="Ohtoshi R."/>
            <person name="Tomita M."/>
            <person name="Numata K."/>
            <person name="Arakawa K."/>
        </authorList>
    </citation>
    <scope>NUCLEOTIDE SEQUENCE [LARGE SCALE GENOMIC DNA]</scope>
</reference>
<evidence type="ECO:0000313" key="2">
    <source>
        <dbReference type="Proteomes" id="UP000299102"/>
    </source>
</evidence>
<accession>A0A4C1V834</accession>
<protein>
    <submittedName>
        <fullName evidence="1">Uncharacterized protein</fullName>
    </submittedName>
</protein>
<evidence type="ECO:0000313" key="1">
    <source>
        <dbReference type="EMBL" id="GBP34859.1"/>
    </source>
</evidence>
<dbReference type="EMBL" id="BGZK01000295">
    <property type="protein sequence ID" value="GBP34859.1"/>
    <property type="molecule type" value="Genomic_DNA"/>
</dbReference>
<sequence>MDTRNPKDITSGMEGDRVGWKEEKRKWTTRTLTHCTKDNSESYYFTAVFSESVAFYRSSRPCVWPTCAAVGVRDGKTDPRVTDRLHVTVWRMHASTNEFPQNKTV</sequence>
<dbReference type="Proteomes" id="UP000299102">
    <property type="component" value="Unassembled WGS sequence"/>
</dbReference>